<keyword evidence="4 5" id="KW-0408">Iron</keyword>
<accession>A0ABZ1CCI5</accession>
<dbReference type="InterPro" id="IPR051200">
    <property type="entry name" value="Host-pathogen_enzymatic-act"/>
</dbReference>
<dbReference type="SUPFAM" id="SSF50969">
    <property type="entry name" value="YVTN repeat-like/Quinoprotein amine dehydrogenase"/>
    <property type="match status" value="1"/>
</dbReference>
<dbReference type="InterPro" id="IPR011048">
    <property type="entry name" value="Haem_d1_sf"/>
</dbReference>
<evidence type="ECO:0000256" key="4">
    <source>
        <dbReference type="ARBA" id="ARBA00023004"/>
    </source>
</evidence>
<sequence>MTGALRADRPAAPVHASPQALCLSPDGALVAVVNATSDSVSFIDATTHAVLRQVPVGQRPNHARFSADGRQLYVSCAWDGTIDVVDVAAGKVSARWDAGGTPNGVALSPDGATLYVVDASEDRVRAIDVGCGRIQWETPVRNQPRYVTTTPDGARVLVSNNLGRTLTIVEAATGRVAEQRDLGRCSMLREVVTSSDGRWAFVANLVSHDEMPTLQIERGWIHSNGFTIMDLEQPGHRVTLLLDHLLQGAANPTGLVLSADNRWLYVSLAGIHEIAIVDVAKALELAATAQTADDVRRLQENVEIVEQLGIARRVSSGGLGPRSVALDEARGELWVAHYFSDAVAVLDANCGTVKESIPLHDPVEMSLWRQGELLSCDARMCYQNWFSCVSCHQEDGTVDGLNWDLANDGLGNPKSAKDLINGHDTAPAMWGAVRASLFDGIAGGQRFEGFVADQDRQDALETYFGSPEHVPNPYQRRQSPELIERGRLIFLAAGCDICHPAPRFTDQKLHDLGFKTVDDFRARFDTPSLRNVYRNGPWLHDGRAMTLEAIFTDHNPDDVHGRTRGLSSAELAALVAYLRTL</sequence>
<evidence type="ECO:0000256" key="1">
    <source>
        <dbReference type="ARBA" id="ARBA00022617"/>
    </source>
</evidence>
<dbReference type="InterPro" id="IPR048433">
    <property type="entry name" value="YNCE-like_beta-prop"/>
</dbReference>
<feature type="domain" description="Cytochrome c" evidence="6">
    <location>
        <begin position="481"/>
        <end position="581"/>
    </location>
</feature>
<dbReference type="NCBIfam" id="TIGR02276">
    <property type="entry name" value="beta_rpt_yvtn"/>
    <property type="match status" value="1"/>
</dbReference>
<dbReference type="Pfam" id="PF21783">
    <property type="entry name" value="YNCE"/>
    <property type="match status" value="1"/>
</dbReference>
<keyword evidence="1 5" id="KW-0349">Heme</keyword>
<gene>
    <name evidence="7" type="ORF">K1X11_007295</name>
</gene>
<evidence type="ECO:0000313" key="8">
    <source>
        <dbReference type="Proteomes" id="UP000738431"/>
    </source>
</evidence>
<dbReference type="Proteomes" id="UP000738431">
    <property type="component" value="Chromosome"/>
</dbReference>
<name>A0ABZ1CCI5_9BACT</name>
<dbReference type="InterPro" id="IPR011044">
    <property type="entry name" value="Quino_amine_DH_bsu"/>
</dbReference>
<dbReference type="EMBL" id="CP139781">
    <property type="protein sequence ID" value="WRQ89208.1"/>
    <property type="molecule type" value="Genomic_DNA"/>
</dbReference>
<reference evidence="7 8" key="2">
    <citation type="submission" date="2023-12" db="EMBL/GenBank/DDBJ databases">
        <title>Description of an unclassified Opitutus bacterium of Verrucomicrobiota.</title>
        <authorList>
            <person name="Zhang D.-F."/>
        </authorList>
    </citation>
    <scope>NUCLEOTIDE SEQUENCE [LARGE SCALE GENOMIC DNA]</scope>
    <source>
        <strain evidence="7 8">WL0086</strain>
    </source>
</reference>
<evidence type="ECO:0000259" key="6">
    <source>
        <dbReference type="PROSITE" id="PS51007"/>
    </source>
</evidence>
<evidence type="ECO:0000256" key="2">
    <source>
        <dbReference type="ARBA" id="ARBA00022723"/>
    </source>
</evidence>
<dbReference type="InterPro" id="IPR015943">
    <property type="entry name" value="WD40/YVTN_repeat-like_dom_sf"/>
</dbReference>
<dbReference type="SUPFAM" id="SSF46626">
    <property type="entry name" value="Cytochrome c"/>
    <property type="match status" value="2"/>
</dbReference>
<evidence type="ECO:0000256" key="5">
    <source>
        <dbReference type="PROSITE-ProRule" id="PRU00433"/>
    </source>
</evidence>
<evidence type="ECO:0000256" key="3">
    <source>
        <dbReference type="ARBA" id="ARBA00022729"/>
    </source>
</evidence>
<dbReference type="PANTHER" id="PTHR47197">
    <property type="entry name" value="PROTEIN NIRF"/>
    <property type="match status" value="1"/>
</dbReference>
<dbReference type="Gene3D" id="1.10.760.10">
    <property type="entry name" value="Cytochrome c-like domain"/>
    <property type="match status" value="2"/>
</dbReference>
<dbReference type="PANTHER" id="PTHR47197:SF3">
    <property type="entry name" value="DIHYDRO-HEME D1 DEHYDROGENASE"/>
    <property type="match status" value="1"/>
</dbReference>
<dbReference type="Gene3D" id="2.130.10.10">
    <property type="entry name" value="YVTN repeat-like/Quinoprotein amine dehydrogenase"/>
    <property type="match status" value="1"/>
</dbReference>
<dbReference type="SUPFAM" id="SSF51004">
    <property type="entry name" value="C-terminal (heme d1) domain of cytochrome cd1-nitrite reductase"/>
    <property type="match status" value="1"/>
</dbReference>
<dbReference type="InterPro" id="IPR011964">
    <property type="entry name" value="YVTN_b-propeller_repeat"/>
</dbReference>
<dbReference type="InterPro" id="IPR009056">
    <property type="entry name" value="Cyt_c-like_dom"/>
</dbReference>
<evidence type="ECO:0000313" key="7">
    <source>
        <dbReference type="EMBL" id="WRQ89208.1"/>
    </source>
</evidence>
<reference evidence="7 8" key="1">
    <citation type="submission" date="2021-08" db="EMBL/GenBank/DDBJ databases">
        <authorList>
            <person name="Zhang D."/>
            <person name="Zhang A."/>
            <person name="Wang L."/>
        </authorList>
    </citation>
    <scope>NUCLEOTIDE SEQUENCE [LARGE SCALE GENOMIC DNA]</scope>
    <source>
        <strain evidence="7 8">WL0086</strain>
    </source>
</reference>
<dbReference type="InterPro" id="IPR036909">
    <property type="entry name" value="Cyt_c-like_dom_sf"/>
</dbReference>
<keyword evidence="3" id="KW-0732">Signal</keyword>
<keyword evidence="2 5" id="KW-0479">Metal-binding</keyword>
<dbReference type="RefSeq" id="WP_221031075.1">
    <property type="nucleotide sequence ID" value="NZ_CP139781.1"/>
</dbReference>
<protein>
    <submittedName>
        <fullName evidence="7">SMP-30/gluconolactonase/LRE family protein</fullName>
    </submittedName>
</protein>
<proteinExistence type="predicted"/>
<organism evidence="7 8">
    <name type="scientific">Actomonas aquatica</name>
    <dbReference type="NCBI Taxonomy" id="2866162"/>
    <lineage>
        <taxon>Bacteria</taxon>
        <taxon>Pseudomonadati</taxon>
        <taxon>Verrucomicrobiota</taxon>
        <taxon>Opitutia</taxon>
        <taxon>Opitutales</taxon>
        <taxon>Opitutaceae</taxon>
        <taxon>Actomonas</taxon>
    </lineage>
</organism>
<keyword evidence="8" id="KW-1185">Reference proteome</keyword>
<dbReference type="PROSITE" id="PS51007">
    <property type="entry name" value="CYTC"/>
    <property type="match status" value="1"/>
</dbReference>